<gene>
    <name evidence="1" type="ORF">SAMN05421544_1185</name>
</gene>
<protein>
    <submittedName>
        <fullName evidence="1">Uncharacterized protein</fullName>
    </submittedName>
</protein>
<dbReference type="STRING" id="1071918.SAMN05421544_1185"/>
<name>A0A1G7EX00_9FLAO</name>
<proteinExistence type="predicted"/>
<organism evidence="1 2">
    <name type="scientific">Riemerella columbipharyngis</name>
    <dbReference type="NCBI Taxonomy" id="1071918"/>
    <lineage>
        <taxon>Bacteria</taxon>
        <taxon>Pseudomonadati</taxon>
        <taxon>Bacteroidota</taxon>
        <taxon>Flavobacteriia</taxon>
        <taxon>Flavobacteriales</taxon>
        <taxon>Weeksellaceae</taxon>
        <taxon>Riemerella</taxon>
    </lineage>
</organism>
<dbReference type="RefSeq" id="WP_092737595.1">
    <property type="nucleotide sequence ID" value="NZ_FNAS01000018.1"/>
</dbReference>
<keyword evidence="2" id="KW-1185">Reference proteome</keyword>
<dbReference type="OrthoDB" id="671786at2"/>
<sequence length="449" mass="50818">MRKKIDDNTFIVGGSRMPSAIINFKSSEKNVPKHSAPKILPDSSDTEDWCNWGDNNDYPKELMQKVSKVGTAVGGLEVLASAHYGIGLRVFEMVETDSDVQFKEKVPSSLPEVYDFFDRTNFDLMLSDIVYDYEALGVAFPEFLLSPNGEEIISVIRHQASYCRFEKPKNGMIQNVIINTAWNETEFDVKNNIKVPCFSQNLSPEEIKTYCKEKGIRKFIVPIINTLIVEKVYPSVGWHSSFKSGWMDVVMAVPELKKMMFEQQFNFKYLIHIADDYFVHRYGVDEWNKFDNNLKQAYRDELVNSIDDNLSGNNGSGKSLISPFFRDRNSGELIKGIQIEEIKQHQANGEFLPDASAGNSEILFSMGVDPALLGAGVPGGKNLSGSGSDKREAWTILCARLPRKHIRTLFIFRLIQKWNGWNPDLVAKFPNTNLTTLDKNPNGQTKVVN</sequence>
<accession>A0A1G7EX00</accession>
<dbReference type="AlphaFoldDB" id="A0A1G7EX00"/>
<evidence type="ECO:0000313" key="2">
    <source>
        <dbReference type="Proteomes" id="UP000198517"/>
    </source>
</evidence>
<dbReference type="Proteomes" id="UP000198517">
    <property type="component" value="Unassembled WGS sequence"/>
</dbReference>
<dbReference type="EMBL" id="FNAS01000018">
    <property type="protein sequence ID" value="SDE68179.1"/>
    <property type="molecule type" value="Genomic_DNA"/>
</dbReference>
<evidence type="ECO:0000313" key="1">
    <source>
        <dbReference type="EMBL" id="SDE68179.1"/>
    </source>
</evidence>
<reference evidence="1 2" key="1">
    <citation type="submission" date="2016-10" db="EMBL/GenBank/DDBJ databases">
        <authorList>
            <person name="de Groot N.N."/>
        </authorList>
    </citation>
    <scope>NUCLEOTIDE SEQUENCE [LARGE SCALE GENOMIC DNA]</scope>
    <source>
        <strain evidence="1 2">DSM 24015</strain>
    </source>
</reference>